<evidence type="ECO:0000313" key="2">
    <source>
        <dbReference type="Proteomes" id="UP000019205"/>
    </source>
</evidence>
<gene>
    <name evidence="1" type="ORF">KT71_17286</name>
</gene>
<name>A4A422_9GAMM</name>
<reference evidence="1 2" key="1">
    <citation type="journal article" date="2007" name="Proc. Natl. Acad. Sci. U.S.A.">
        <title>Characterization of a marine gammaproteobacterium capable of aerobic anoxygenic photosynthesis.</title>
        <authorList>
            <person name="Fuchs B.M."/>
            <person name="Spring S."/>
            <person name="Teeling H."/>
            <person name="Quast C."/>
            <person name="Wulf J."/>
            <person name="Schattenhofer M."/>
            <person name="Yan S."/>
            <person name="Ferriera S."/>
            <person name="Johnson J."/>
            <person name="Glockner F.O."/>
            <person name="Amann R."/>
        </authorList>
    </citation>
    <scope>NUCLEOTIDE SEQUENCE [LARGE SCALE GENOMIC DNA]</scope>
    <source>
        <strain evidence="1">KT71</strain>
    </source>
</reference>
<dbReference type="EMBL" id="AAOA02000001">
    <property type="protein sequence ID" value="EAQ99445.1"/>
    <property type="molecule type" value="Genomic_DNA"/>
</dbReference>
<comment type="caution">
    <text evidence="1">The sequence shown here is derived from an EMBL/GenBank/DDBJ whole genome shotgun (WGS) entry which is preliminary data.</text>
</comment>
<dbReference type="HOGENOM" id="CLU_139222_0_0_6"/>
<keyword evidence="2" id="KW-1185">Reference proteome</keyword>
<dbReference type="Proteomes" id="UP000019205">
    <property type="component" value="Chromosome"/>
</dbReference>
<evidence type="ECO:0000313" key="1">
    <source>
        <dbReference type="EMBL" id="EAQ99445.1"/>
    </source>
</evidence>
<dbReference type="eggNOG" id="ENOG5032U19">
    <property type="taxonomic scope" value="Bacteria"/>
</dbReference>
<dbReference type="RefSeq" id="WP_008295898.1">
    <property type="nucleotide sequence ID" value="NZ_CM002299.1"/>
</dbReference>
<organism evidence="1 2">
    <name type="scientific">Congregibacter litoralis KT71</name>
    <dbReference type="NCBI Taxonomy" id="314285"/>
    <lineage>
        <taxon>Bacteria</taxon>
        <taxon>Pseudomonadati</taxon>
        <taxon>Pseudomonadota</taxon>
        <taxon>Gammaproteobacteria</taxon>
        <taxon>Cellvibrionales</taxon>
        <taxon>Halieaceae</taxon>
        <taxon>Congregibacter</taxon>
    </lineage>
</organism>
<dbReference type="STRING" id="314285.KT71_17286"/>
<sequence length="153" mass="16645">MFTNKHVVVALLVAPVLSIMAWFAVGNFIGEEAKPAMPGEAYPLVEKSNCRYASGICELENQDVKLALRLDESVGLALELNASHPVEAVLMSVSHPERDPGPRPMQPADAKGLKWRMPLTTVPGAEQRIRIVISINDSAYFADASTAFLQEEA</sequence>
<protein>
    <submittedName>
        <fullName evidence="1">Uncharacterized protein</fullName>
    </submittedName>
</protein>
<reference evidence="1 2" key="2">
    <citation type="journal article" date="2009" name="PLoS ONE">
        <title>The photosynthetic apparatus and its regulation in the aerobic gammaproteobacterium Congregibacter litoralis gen. nov., sp. nov.</title>
        <authorList>
            <person name="Spring S."/>
            <person name="Lunsdorf H."/>
            <person name="Fuchs B.M."/>
            <person name="Tindall B.J."/>
        </authorList>
    </citation>
    <scope>NUCLEOTIDE SEQUENCE [LARGE SCALE GENOMIC DNA]</scope>
    <source>
        <strain evidence="1">KT71</strain>
    </source>
</reference>
<dbReference type="AlphaFoldDB" id="A4A422"/>
<proteinExistence type="predicted"/>
<accession>A4A422</accession>
<dbReference type="OrthoDB" id="9793024at2"/>